<sequence length="169" mass="19153">MIYCFDTYYFGEKANTACIGISDWNDETVSFEKVEIISGIQEYESGSFYKRELPCILSILDNLKLNSETDFIVIDGYVVLDDSGKMGLGGYLFEHLNQQIPIVGVAKNDYPKIDKMKRKLFRGNSKKALYITAIGIDLDLAAEKILSMHGAFRFPTILKIVDQKSRDIL</sequence>
<dbReference type="Gene3D" id="3.30.2170.10">
    <property type="entry name" value="archaeoglobus fulgidus dsm 4304 superfamily"/>
    <property type="match status" value="1"/>
</dbReference>
<keyword evidence="1" id="KW-0378">Hydrolase</keyword>
<dbReference type="RefSeq" id="WP_343914589.1">
    <property type="nucleotide sequence ID" value="NZ_BAAAGE010000007.1"/>
</dbReference>
<keyword evidence="2" id="KW-1185">Reference proteome</keyword>
<keyword evidence="1" id="KW-0540">Nuclease</keyword>
<dbReference type="EMBL" id="BAAAGE010000007">
    <property type="protein sequence ID" value="GAA0732622.1"/>
    <property type="molecule type" value="Genomic_DNA"/>
</dbReference>
<dbReference type="InterPro" id="IPR007581">
    <property type="entry name" value="Endonuclease-V"/>
</dbReference>
<organism evidence="1 2">
    <name type="scientific">Aquimarina litoralis</name>
    <dbReference type="NCBI Taxonomy" id="584605"/>
    <lineage>
        <taxon>Bacteria</taxon>
        <taxon>Pseudomonadati</taxon>
        <taxon>Bacteroidota</taxon>
        <taxon>Flavobacteriia</taxon>
        <taxon>Flavobacteriales</taxon>
        <taxon>Flavobacteriaceae</taxon>
        <taxon>Aquimarina</taxon>
    </lineage>
</organism>
<dbReference type="Pfam" id="PF04493">
    <property type="entry name" value="Endonuclease_5"/>
    <property type="match status" value="1"/>
</dbReference>
<comment type="caution">
    <text evidence="1">The sequence shown here is derived from an EMBL/GenBank/DDBJ whole genome shotgun (WGS) entry which is preliminary data.</text>
</comment>
<reference evidence="1 2" key="1">
    <citation type="journal article" date="2019" name="Int. J. Syst. Evol. Microbiol.">
        <title>The Global Catalogue of Microorganisms (GCM) 10K type strain sequencing project: providing services to taxonomists for standard genome sequencing and annotation.</title>
        <authorList>
            <consortium name="The Broad Institute Genomics Platform"/>
            <consortium name="The Broad Institute Genome Sequencing Center for Infectious Disease"/>
            <person name="Wu L."/>
            <person name="Ma J."/>
        </authorList>
    </citation>
    <scope>NUCLEOTIDE SEQUENCE [LARGE SCALE GENOMIC DNA]</scope>
    <source>
        <strain evidence="1 2">JCM 15974</strain>
    </source>
</reference>
<dbReference type="GO" id="GO:0004519">
    <property type="term" value="F:endonuclease activity"/>
    <property type="evidence" value="ECO:0007669"/>
    <property type="project" value="UniProtKB-KW"/>
</dbReference>
<accession>A0ABN1J915</accession>
<proteinExistence type="predicted"/>
<gene>
    <name evidence="1" type="ORF">GCM10009430_45940</name>
</gene>
<name>A0ABN1J915_9FLAO</name>
<dbReference type="Proteomes" id="UP001501758">
    <property type="component" value="Unassembled WGS sequence"/>
</dbReference>
<protein>
    <submittedName>
        <fullName evidence="1">Endonuclease V</fullName>
    </submittedName>
</protein>
<evidence type="ECO:0000313" key="1">
    <source>
        <dbReference type="EMBL" id="GAA0732622.1"/>
    </source>
</evidence>
<keyword evidence="1" id="KW-0255">Endonuclease</keyword>
<evidence type="ECO:0000313" key="2">
    <source>
        <dbReference type="Proteomes" id="UP001501758"/>
    </source>
</evidence>